<evidence type="ECO:0000313" key="2">
    <source>
        <dbReference type="Proteomes" id="UP000434223"/>
    </source>
</evidence>
<organism evidence="1 2">
    <name type="scientific">Hungatella hathewayi</name>
    <dbReference type="NCBI Taxonomy" id="154046"/>
    <lineage>
        <taxon>Bacteria</taxon>
        <taxon>Bacillati</taxon>
        <taxon>Bacillota</taxon>
        <taxon>Clostridia</taxon>
        <taxon>Lachnospirales</taxon>
        <taxon>Lachnospiraceae</taxon>
        <taxon>Hungatella</taxon>
    </lineage>
</organism>
<accession>A0A174WZW0</accession>
<dbReference type="EMBL" id="WNME01000017">
    <property type="protein sequence ID" value="MUB65607.1"/>
    <property type="molecule type" value="Genomic_DNA"/>
</dbReference>
<gene>
    <name evidence="1" type="ORF">GNE07_21520</name>
</gene>
<dbReference type="Proteomes" id="UP000434223">
    <property type="component" value="Unassembled WGS sequence"/>
</dbReference>
<proteinExistence type="predicted"/>
<reference evidence="1 2" key="1">
    <citation type="submission" date="2019-09" db="EMBL/GenBank/DDBJ databases">
        <title>Draft genome sequencing of Hungatella hathewayi 123Y-2.</title>
        <authorList>
            <person name="Lv Q."/>
            <person name="Li S."/>
        </authorList>
    </citation>
    <scope>NUCLEOTIDE SEQUENCE [LARGE SCALE GENOMIC DNA]</scope>
    <source>
        <strain evidence="1 2">123Y-2</strain>
    </source>
</reference>
<dbReference type="AlphaFoldDB" id="A0A174WZW0"/>
<evidence type="ECO:0000313" key="1">
    <source>
        <dbReference type="EMBL" id="MUB65607.1"/>
    </source>
</evidence>
<dbReference type="RefSeq" id="WP_055651548.1">
    <property type="nucleotide sequence ID" value="NZ_CZAZ01000030.1"/>
</dbReference>
<comment type="caution">
    <text evidence="1">The sequence shown here is derived from an EMBL/GenBank/DDBJ whole genome shotgun (WGS) entry which is preliminary data.</text>
</comment>
<name>A0A174WZW0_9FIRM</name>
<sequence>MDKETKDLLIKHIKDGRYAEDIYFDVQKLLTKAGMKLYAKPCCDRIAAAGLIDGIHISHAYPSLWNLQLDAIGLESAKKILMSYLQPEYLEPLQEALQNCHTWNTIINNTLYLLRKANTKDLKAGDLKVLGCKIKTEDEAGAKALLKAELKYRRIPFRLYRTVKRIAYVSQILMAFRGPVRLLVPLIKEAWKDWSGDSDTSDSEGGGRYGKALRRFLKTHGGNEGIEKLCGDDLIKYVYMAVRTYGKENRAEVNHCGTKSCLEIEKRYAEIKTVMETIGRLTPKQLVHMYPIEKEFDGERWGSKDYFYTMKSLKKYPEDKPIGDAQDVACLMWDYQNWDLTFMLLQWQNVIGDLYIYCNNQGPQNEFYERYERRAAQES</sequence>
<dbReference type="OrthoDB" id="2876402at2"/>
<protein>
    <submittedName>
        <fullName evidence="1">Uncharacterized protein</fullName>
    </submittedName>
</protein>